<comment type="caution">
    <text evidence="3">The sequence shown here is derived from an EMBL/GenBank/DDBJ whole genome shotgun (WGS) entry which is preliminary data.</text>
</comment>
<feature type="coiled-coil region" evidence="1">
    <location>
        <begin position="322"/>
        <end position="374"/>
    </location>
</feature>
<dbReference type="GO" id="GO:0005525">
    <property type="term" value="F:GTP binding"/>
    <property type="evidence" value="ECO:0007669"/>
    <property type="project" value="InterPro"/>
</dbReference>
<gene>
    <name evidence="3" type="ORF">COA96_08030</name>
</gene>
<organism evidence="3 4">
    <name type="scientific">SAR86 cluster bacterium</name>
    <dbReference type="NCBI Taxonomy" id="2030880"/>
    <lineage>
        <taxon>Bacteria</taxon>
        <taxon>Pseudomonadati</taxon>
        <taxon>Pseudomonadota</taxon>
        <taxon>Gammaproteobacteria</taxon>
        <taxon>SAR86 cluster</taxon>
    </lineage>
</organism>
<sequence>MKMSGEVSKLDELSKLNEIVQKENHLKFLDINPDQISDAEIGFDRTGRLQSWKRLVNAVNSIEDVKHSKEVLPFVGFLGHFSSGKSSLINAYLDLGSSSNGGVSKRRQVGQHPTDSCITLICDVEDVDSIGAAKLASINNVEIMHVSNSESLKGKFLVDTPGLGNTAAEYELAEQFLHLCHVIVITIDGSVPIGDTEKGLTLFLKAISQLSGVPKIFAITKSVNFLTSRKGDYDTDWDAEKASDFWNKTIQRIVSIDELRALKDEVNSIPHVFVDSVDDFKIDALDELIIEAISSPNQQERVFNAKTQYLLQVGRESAGKFRDFLRVRIENLEELLSGAKQRSDVAKNSINTQIRTLQDSIDNTSQRLNQYHESIRHQNSRLLIPDMPSILYLTERSEFDGAMNRLGKVSQKIEDAYVHRITHELRLAVSNIYRLRGPCGDLSISGDIDIEVETLILKKTQSLRAIRTYFEKTISSLTWSTDSDEEYEPFTFRRFRYSKVLSDSSKNVQAGLEEFIEHYNSSAEHFVAYLAQPNSKKLLADYGITLFDGESQIKIRASQLSVRDFPVWSEIERLVLNAMDEISKVTSETESIRASLESGTRTGYEYGPFGDGFELSKFCELETRRKLIEPKIAKINQLISANMEAALTAQKQRRMTLQAAWSEFAATVLEFIFRALVVFGLGAVLYSFAPRISPALYSWLLNQITIGSESVIQTVIASSLGALLSFVFLGPRGSGRIATIVPPIRATLAYLTATRQSKFELIQQLNPIQNSTLNLNPRASIEWSRSVQAIIEDWVRNSVSFEQLRSSLEEIDRLNNKMRDHFRSTRSELLAKFQELQKSADTVANEKRKQSIENVLQEIGKTKEAIEGLSTEIEGQVSQFV</sequence>
<feature type="domain" description="G" evidence="2">
    <location>
        <begin position="75"/>
        <end position="220"/>
    </location>
</feature>
<dbReference type="SUPFAM" id="SSF52540">
    <property type="entry name" value="P-loop containing nucleoside triphosphate hydrolases"/>
    <property type="match status" value="1"/>
</dbReference>
<dbReference type="InterPro" id="IPR006073">
    <property type="entry name" value="GTP-bd"/>
</dbReference>
<evidence type="ECO:0000259" key="2">
    <source>
        <dbReference type="Pfam" id="PF01926"/>
    </source>
</evidence>
<dbReference type="EMBL" id="NVVJ01000020">
    <property type="protein sequence ID" value="PCJ25083.1"/>
    <property type="molecule type" value="Genomic_DNA"/>
</dbReference>
<evidence type="ECO:0000313" key="4">
    <source>
        <dbReference type="Proteomes" id="UP000218327"/>
    </source>
</evidence>
<reference evidence="4" key="1">
    <citation type="submission" date="2017-08" db="EMBL/GenBank/DDBJ databases">
        <title>A dynamic microbial community with high functional redundancy inhabits the cold, oxic subseafloor aquifer.</title>
        <authorList>
            <person name="Tully B.J."/>
            <person name="Wheat C.G."/>
            <person name="Glazer B.T."/>
            <person name="Huber J.A."/>
        </authorList>
    </citation>
    <scope>NUCLEOTIDE SEQUENCE [LARGE SCALE GENOMIC DNA]</scope>
</reference>
<dbReference type="InterPro" id="IPR027417">
    <property type="entry name" value="P-loop_NTPase"/>
</dbReference>
<dbReference type="Pfam" id="PF01926">
    <property type="entry name" value="MMR_HSR1"/>
    <property type="match status" value="1"/>
</dbReference>
<protein>
    <recommendedName>
        <fullName evidence="2">G domain-containing protein</fullName>
    </recommendedName>
</protein>
<accession>A0A2A5B0N0</accession>
<dbReference type="AlphaFoldDB" id="A0A2A5B0N0"/>
<name>A0A2A5B0N0_9GAMM</name>
<dbReference type="Proteomes" id="UP000218327">
    <property type="component" value="Unassembled WGS sequence"/>
</dbReference>
<evidence type="ECO:0000313" key="3">
    <source>
        <dbReference type="EMBL" id="PCJ25083.1"/>
    </source>
</evidence>
<keyword evidence="1" id="KW-0175">Coiled coil</keyword>
<evidence type="ECO:0000256" key="1">
    <source>
        <dbReference type="SAM" id="Coils"/>
    </source>
</evidence>
<proteinExistence type="predicted"/>
<dbReference type="Gene3D" id="3.40.50.300">
    <property type="entry name" value="P-loop containing nucleotide triphosphate hydrolases"/>
    <property type="match status" value="1"/>
</dbReference>